<keyword evidence="3 5" id="KW-1015">Disulfide bond</keyword>
<dbReference type="GO" id="GO:0031012">
    <property type="term" value="C:extracellular matrix"/>
    <property type="evidence" value="ECO:0007669"/>
    <property type="project" value="TreeGrafter"/>
</dbReference>
<dbReference type="PANTHER" id="PTHR11339">
    <property type="entry name" value="EXTRACELLULAR MATRIX GLYCOPROTEIN RELATED"/>
    <property type="match status" value="1"/>
</dbReference>
<dbReference type="InterPro" id="IPR050780">
    <property type="entry name" value="Mucin_vWF_Thrombospondin_sf"/>
</dbReference>
<keyword evidence="11" id="KW-1185">Reference proteome</keyword>
<dbReference type="InterPro" id="IPR014853">
    <property type="entry name" value="VWF/SSPO/ZAN-like_Cys-rich_dom"/>
</dbReference>
<dbReference type="PROSITE" id="PS01225">
    <property type="entry name" value="CTCK_2"/>
    <property type="match status" value="1"/>
</dbReference>
<feature type="domain" description="VWFD" evidence="9">
    <location>
        <begin position="224"/>
        <end position="402"/>
    </location>
</feature>
<keyword evidence="1" id="KW-0372">Hormone</keyword>
<dbReference type="PROSITE" id="PS50184">
    <property type="entry name" value="VWFC_2"/>
    <property type="match status" value="1"/>
</dbReference>
<evidence type="ECO:0000313" key="11">
    <source>
        <dbReference type="Proteomes" id="UP000261420"/>
    </source>
</evidence>
<sequence>MNTTTVTSSVTTGTTVKASTSIGPITQTLPPSTAIYTTGSTTAPSTRTTVLSTLSQFTTSPTLCACIRNGTSYRPGDMVYNVTDGLGWCYIAYCNASCNIVAEPSLCNTTPIPSTTAHSTTTLFSTSTKATISSSVPPSTTVPTSSHIPSTTPSTTTLDCNDVDPPRKNGETWKADNCTTAVCTNGKVTETQTPCPTVEQPICANGRKAVKVYDGCCFHYECECVCSGWSGAHYMTFDGKSYSFDENCTYYLVKEIITKYNLTIILNNQDCDPSDSTFCPQSLYVIYQSYKVVLTQLKTSGTTNVVYVNQKRIYPAYSNSVLRLTGTDMVITLEIPAISTKVVYRGNSFSIDLPYSLFEGNTEGQCGTCDNSKNNDCRSPNGQVESCSDSAGQWHVPGTSCVTPTTPPTMTTSTSETTTKQTTTSFCKPAICDLLTSSVFEPCHKVISPGPFVRSCVYDICKSDNNSCSSLEAYATECANGGVCIDWRNATNGQCEHKCPSNKVYMVCGPTVEPTCNNGYNKKFQADGNTSTNYTKEGCFCPHGTTLFNTVYDECVTSCDCVGPDGKPKQPNETWKSGCNNCVCDKDSMSIQCEPIKCSTAQSPSCSEPGQQLVNKTDGCCTTQSCECNVNLCPAVITCPLGFRVNATKGTCCQSYECVPKGVCVYDMKEYKPGAKIPTPQTTSEPPLASPSRSPSEASSGSPSEASSGSPSASPSEASSGTGQSSGTTAASSGKEAKQETTSEGSSDPGPCQDCYCGPKVDPTTKLNIINCKPLVCNTTCSKGYEYQTSHDKCCGTCVQKSCIFTTPDNTTQVIEVNNTFVPSDDKCVVYTCENINGQPVTKETKSNCPHFNPLDCEPGTETTDANGCCKSCKIRSVCEVQNEPTVIEVNGCKSAQPVNMTSCSGHCGSSSIYSAAANKFMHQCECCQETSTSQKQVELVCADGSKEQHSYMVVNACSCSKSECVTSKPQRRRRR</sequence>
<dbReference type="PROSITE" id="PS01185">
    <property type="entry name" value="CTCK_1"/>
    <property type="match status" value="1"/>
</dbReference>
<feature type="compositionally biased region" description="Low complexity" evidence="6">
    <location>
        <begin position="684"/>
        <end position="734"/>
    </location>
</feature>
<feature type="disulfide bond" evidence="5">
    <location>
        <begin position="908"/>
        <end position="960"/>
    </location>
</feature>
<dbReference type="SMART" id="SM00216">
    <property type="entry name" value="VWD"/>
    <property type="match status" value="1"/>
</dbReference>
<comment type="caution">
    <text evidence="5">Lacks conserved residue(s) required for the propagation of feature annotation.</text>
</comment>
<dbReference type="InterPro" id="IPR036084">
    <property type="entry name" value="Ser_inhib-like_sf"/>
</dbReference>
<dbReference type="PANTHER" id="PTHR11339:SF384">
    <property type="entry name" value="MUCIN-2"/>
    <property type="match status" value="1"/>
</dbReference>
<evidence type="ECO:0000256" key="4">
    <source>
        <dbReference type="ARBA" id="ARBA00023180"/>
    </source>
</evidence>
<dbReference type="Pfam" id="PF08742">
    <property type="entry name" value="C8"/>
    <property type="match status" value="1"/>
</dbReference>
<organism evidence="10 11">
    <name type="scientific">Seriola dumerili</name>
    <name type="common">Greater amberjack</name>
    <name type="synonym">Caranx dumerili</name>
    <dbReference type="NCBI Taxonomy" id="41447"/>
    <lineage>
        <taxon>Eukaryota</taxon>
        <taxon>Metazoa</taxon>
        <taxon>Chordata</taxon>
        <taxon>Craniata</taxon>
        <taxon>Vertebrata</taxon>
        <taxon>Euteleostomi</taxon>
        <taxon>Actinopterygii</taxon>
        <taxon>Neopterygii</taxon>
        <taxon>Teleostei</taxon>
        <taxon>Neoteleostei</taxon>
        <taxon>Acanthomorphata</taxon>
        <taxon>Carangaria</taxon>
        <taxon>Carangiformes</taxon>
        <taxon>Carangidae</taxon>
        <taxon>Seriola</taxon>
    </lineage>
</organism>
<dbReference type="Gene3D" id="2.10.25.10">
    <property type="entry name" value="Laminin"/>
    <property type="match status" value="1"/>
</dbReference>
<evidence type="ECO:0000256" key="5">
    <source>
        <dbReference type="PROSITE-ProRule" id="PRU00039"/>
    </source>
</evidence>
<proteinExistence type="predicted"/>
<dbReference type="Proteomes" id="UP000261420">
    <property type="component" value="Unplaced"/>
</dbReference>
<protein>
    <submittedName>
        <fullName evidence="10">Uncharacterized protein</fullName>
    </submittedName>
</protein>
<dbReference type="PROSITE" id="PS51233">
    <property type="entry name" value="VWFD"/>
    <property type="match status" value="1"/>
</dbReference>
<feature type="region of interest" description="Disordered" evidence="6">
    <location>
        <begin position="135"/>
        <end position="162"/>
    </location>
</feature>
<evidence type="ECO:0000259" key="9">
    <source>
        <dbReference type="PROSITE" id="PS51233"/>
    </source>
</evidence>
<dbReference type="InterPro" id="IPR018245">
    <property type="entry name" value="Gonadotropin_bsu_CS"/>
</dbReference>
<dbReference type="SMART" id="SM00214">
    <property type="entry name" value="VWC"/>
    <property type="match status" value="2"/>
</dbReference>
<feature type="region of interest" description="Disordered" evidence="6">
    <location>
        <begin position="675"/>
        <end position="750"/>
    </location>
</feature>
<evidence type="ECO:0000313" key="10">
    <source>
        <dbReference type="Ensembl" id="ENSSDUP00000015922.1"/>
    </source>
</evidence>
<evidence type="ECO:0000256" key="3">
    <source>
        <dbReference type="ARBA" id="ARBA00023157"/>
    </source>
</evidence>
<dbReference type="SMART" id="SM00832">
    <property type="entry name" value="C8"/>
    <property type="match status" value="1"/>
</dbReference>
<accession>A0A3B4UC19</accession>
<evidence type="ECO:0000256" key="2">
    <source>
        <dbReference type="ARBA" id="ARBA00022737"/>
    </source>
</evidence>
<dbReference type="InterPro" id="IPR006207">
    <property type="entry name" value="Cys_knot_C"/>
</dbReference>
<dbReference type="SUPFAM" id="SSF57567">
    <property type="entry name" value="Serine protease inhibitors"/>
    <property type="match status" value="1"/>
</dbReference>
<evidence type="ECO:0000259" key="8">
    <source>
        <dbReference type="PROSITE" id="PS50184"/>
    </source>
</evidence>
<dbReference type="InterPro" id="IPR001007">
    <property type="entry name" value="VWF_dom"/>
</dbReference>
<evidence type="ECO:0000259" key="7">
    <source>
        <dbReference type="PROSITE" id="PS01225"/>
    </source>
</evidence>
<dbReference type="Ensembl" id="ENSSDUT00000016212.1">
    <property type="protein sequence ID" value="ENSSDUP00000015922.1"/>
    <property type="gene ID" value="ENSSDUG00000011620.1"/>
</dbReference>
<dbReference type="Pfam" id="PF00094">
    <property type="entry name" value="VWD"/>
    <property type="match status" value="1"/>
</dbReference>
<feature type="disulfide bond" evidence="5">
    <location>
        <begin position="904"/>
        <end position="958"/>
    </location>
</feature>
<evidence type="ECO:0000256" key="6">
    <source>
        <dbReference type="SAM" id="MobiDB-lite"/>
    </source>
</evidence>
<keyword evidence="4" id="KW-0325">Glycoprotein</keyword>
<dbReference type="SUPFAM" id="SSF57501">
    <property type="entry name" value="Cystine-knot cytokines"/>
    <property type="match status" value="1"/>
</dbReference>
<reference evidence="10" key="1">
    <citation type="submission" date="2025-08" db="UniProtKB">
        <authorList>
            <consortium name="Ensembl"/>
        </authorList>
    </citation>
    <scope>IDENTIFICATION</scope>
</reference>
<dbReference type="InterPro" id="IPR001846">
    <property type="entry name" value="VWF_type-D"/>
</dbReference>
<name>A0A3B4UC19_SERDU</name>
<evidence type="ECO:0000256" key="1">
    <source>
        <dbReference type="ARBA" id="ARBA00022702"/>
    </source>
</evidence>
<dbReference type="PROSITE" id="PS01208">
    <property type="entry name" value="VWFC_1"/>
    <property type="match status" value="1"/>
</dbReference>
<reference evidence="10" key="2">
    <citation type="submission" date="2025-09" db="UniProtKB">
        <authorList>
            <consortium name="Ensembl"/>
        </authorList>
    </citation>
    <scope>IDENTIFICATION</scope>
</reference>
<feature type="domain" description="VWFC" evidence="8">
    <location>
        <begin position="561"/>
        <end position="627"/>
    </location>
</feature>
<dbReference type="GeneTree" id="ENSGT00940000163235"/>
<dbReference type="SMART" id="SM00041">
    <property type="entry name" value="CT"/>
    <property type="match status" value="1"/>
</dbReference>
<dbReference type="PROSITE" id="PS00261">
    <property type="entry name" value="GLYCO_HORMONE_BETA_1"/>
    <property type="match status" value="1"/>
</dbReference>
<dbReference type="STRING" id="41447.ENSSDUP00000015922"/>
<feature type="disulfide bond" evidence="5">
    <location>
        <begin position="893"/>
        <end position="942"/>
    </location>
</feature>
<dbReference type="AlphaFoldDB" id="A0A3B4UC19"/>
<feature type="domain" description="CTCK" evidence="7">
    <location>
        <begin position="870"/>
        <end position="966"/>
    </location>
</feature>
<keyword evidence="2" id="KW-0677">Repeat</keyword>
<feature type="compositionally biased region" description="Low complexity" evidence="6">
    <location>
        <begin position="135"/>
        <end position="157"/>
    </location>
</feature>
<dbReference type="GO" id="GO:0005179">
    <property type="term" value="F:hormone activity"/>
    <property type="evidence" value="ECO:0007669"/>
    <property type="project" value="UniProtKB-KW"/>
</dbReference>
<dbReference type="InterPro" id="IPR029034">
    <property type="entry name" value="Cystine-knot_cytokine"/>
</dbReference>
<dbReference type="GO" id="GO:0005615">
    <property type="term" value="C:extracellular space"/>
    <property type="evidence" value="ECO:0007669"/>
    <property type="project" value="TreeGrafter"/>
</dbReference>